<reference evidence="1" key="1">
    <citation type="submission" date="2022-11" db="EMBL/GenBank/DDBJ databases">
        <title>Genome Sequence of Boeremia exigua.</title>
        <authorList>
            <person name="Buettner E."/>
        </authorList>
    </citation>
    <scope>NUCLEOTIDE SEQUENCE</scope>
    <source>
        <strain evidence="1">CU02</strain>
    </source>
</reference>
<dbReference type="EMBL" id="JAPHNI010000461">
    <property type="protein sequence ID" value="KAJ8110840.1"/>
    <property type="molecule type" value="Genomic_DNA"/>
</dbReference>
<evidence type="ECO:0000313" key="2">
    <source>
        <dbReference type="Proteomes" id="UP001153331"/>
    </source>
</evidence>
<proteinExistence type="predicted"/>
<protein>
    <submittedName>
        <fullName evidence="1">Uncharacterized protein</fullName>
    </submittedName>
</protein>
<keyword evidence="2" id="KW-1185">Reference proteome</keyword>
<comment type="caution">
    <text evidence="1">The sequence shown here is derived from an EMBL/GenBank/DDBJ whole genome shotgun (WGS) entry which is preliminary data.</text>
</comment>
<gene>
    <name evidence="1" type="ORF">OPT61_g6420</name>
</gene>
<accession>A0ACC2I6Q1</accession>
<sequence>MSTPKAFLDLVPENEGDNVTLCQQCEDMFLPGKKRGKHHSSPESLERAHAKNCYLCTRLEKRFLGAVDKDLLGWPWAYVVERSQHYFGICIKSSTQKKGSQHYSSPHKTWLIAMHKATTTVDTNISHRREAQAITQSLQTARKWIKRCTDYHGTSGKRTCEAPSKPLWYPTRLLELGDSNVKMISTREISPSGHYVALSYCWGSAKFHRLLSCPEKELSFEKPISELETAFQEAIECTKGLNMRYIWIDCLCIVQNSLEDWKHESALMADVYSNCFVCLALYTAPNPTHHIQTPPGECSIPPFLTKAMFLTDGTETGVGGRGDYAIFSEDHFRRILYDQPLSTRAWCFQERIFSPRMLGFGRGELSWSCNGSQLACESFPIGLWIRAATIEVQLKGIFDESDAGVLRDSWLTILREYTSRDLTHPELDKITAMSSVANRMATALSDDYVAGHFPKSLPMSLNWRRNHGDSKTKRFPRKRPQDSDPRLGPSTPSWSWASMDGPILIPNWIDQDDCIAHIIECTSTGLSRNGVNVSATLQLRAPLAELCCLEKETLTPVEPDAWGCGTPSIEVWTDDAGYIFTAKYLPHGQVPTSSVQLTYLAAEYLPRGRVPTS</sequence>
<dbReference type="Proteomes" id="UP001153331">
    <property type="component" value="Unassembled WGS sequence"/>
</dbReference>
<evidence type="ECO:0000313" key="1">
    <source>
        <dbReference type="EMBL" id="KAJ8110840.1"/>
    </source>
</evidence>
<organism evidence="1 2">
    <name type="scientific">Boeremia exigua</name>
    <dbReference type="NCBI Taxonomy" id="749465"/>
    <lineage>
        <taxon>Eukaryota</taxon>
        <taxon>Fungi</taxon>
        <taxon>Dikarya</taxon>
        <taxon>Ascomycota</taxon>
        <taxon>Pezizomycotina</taxon>
        <taxon>Dothideomycetes</taxon>
        <taxon>Pleosporomycetidae</taxon>
        <taxon>Pleosporales</taxon>
        <taxon>Pleosporineae</taxon>
        <taxon>Didymellaceae</taxon>
        <taxon>Boeremia</taxon>
    </lineage>
</organism>
<name>A0ACC2I6Q1_9PLEO</name>